<protein>
    <submittedName>
        <fullName evidence="1">Recombinase NinB</fullName>
    </submittedName>
</protein>
<dbReference type="Pfam" id="PF05772">
    <property type="entry name" value="NinB"/>
    <property type="match status" value="1"/>
</dbReference>
<organism evidence="1">
    <name type="scientific">uncultured Caudovirales phage</name>
    <dbReference type="NCBI Taxonomy" id="2100421"/>
    <lineage>
        <taxon>Viruses</taxon>
        <taxon>Duplodnaviria</taxon>
        <taxon>Heunggongvirae</taxon>
        <taxon>Uroviricota</taxon>
        <taxon>Caudoviricetes</taxon>
        <taxon>Peduoviridae</taxon>
        <taxon>Maltschvirus</taxon>
        <taxon>Maltschvirus maltsch</taxon>
    </lineage>
</organism>
<proteinExistence type="predicted"/>
<dbReference type="SUPFAM" id="SSF103370">
    <property type="entry name" value="NinB"/>
    <property type="match status" value="1"/>
</dbReference>
<dbReference type="EMBL" id="LR796197">
    <property type="protein sequence ID" value="CAB4126359.1"/>
    <property type="molecule type" value="Genomic_DNA"/>
</dbReference>
<evidence type="ECO:0000313" key="1">
    <source>
        <dbReference type="EMBL" id="CAB4126359.1"/>
    </source>
</evidence>
<dbReference type="InterPro" id="IPR008711">
    <property type="entry name" value="Recombinase_NinB"/>
</dbReference>
<reference evidence="1" key="1">
    <citation type="submission" date="2020-04" db="EMBL/GenBank/DDBJ databases">
        <authorList>
            <person name="Chiriac C."/>
            <person name="Salcher M."/>
            <person name="Ghai R."/>
            <person name="Kavagutti S V."/>
        </authorList>
    </citation>
    <scope>NUCLEOTIDE SEQUENCE</scope>
</reference>
<dbReference type="Gene3D" id="1.10.3790.10">
    <property type="entry name" value="NinB"/>
    <property type="match status" value="1"/>
</dbReference>
<sequence length="116" mass="13523">MPNLITKLKELDFNKIWKVQVTEKKHIRNLSQNDKYWAILEGLSDHLGYTKEEVHELMKYKFLKYAKEIAGQPVVVVPSTADLDTGQFAEFIENVLRFANEYGCSFQDGLPQYETH</sequence>
<dbReference type="InterPro" id="IPR036619">
    <property type="entry name" value="NinB_sf"/>
</dbReference>
<name>A0A6J5L2W9_9CAUD</name>
<gene>
    <name evidence="1" type="ORF">UFOVP89_20</name>
</gene>
<accession>A0A6J5L2W9</accession>